<keyword evidence="4 7" id="KW-0812">Transmembrane</keyword>
<dbReference type="PANTHER" id="PTHR22926:SF5">
    <property type="entry name" value="PHOSPHO-N-ACETYLMURAMOYL-PENTAPEPTIDE-TRANSFERASE HOMOLOG"/>
    <property type="match status" value="1"/>
</dbReference>
<dbReference type="GO" id="GO:0051301">
    <property type="term" value="P:cell division"/>
    <property type="evidence" value="ECO:0007669"/>
    <property type="project" value="UniProtKB-KW"/>
</dbReference>
<sequence>MVNSIFLFTAAVIVCFLITWPVLWVMRFFHAFQAIRKEGPASHQAKAGTPTMGGLGFVATIIIFGLIFTDFDLNQEFLVLLLLIMAFALIGFIDDLIKIVRHQNLGLTFGQKLGAQIVAAAIFSLVLIIGFGRVSFGQPVLSFVCSVFIIVGSANATNLTDGLNGLLAGTALIAFLFLGILSARAQSTDAATLCFVGAGAVAAFLYFNFPQAKLFMGDIGALAIGAALAGIAIIIRQELLLALIGGVFVLEALSVIIQVTSFKLFKQRVFKMTPLHHHFELLGFSEIQIVISAWLLAALFGLVSLLVC</sequence>
<dbReference type="InterPro" id="IPR003524">
    <property type="entry name" value="PNAcMuramoyl-5peptid_Trfase"/>
</dbReference>
<dbReference type="CDD" id="cd06852">
    <property type="entry name" value="GT_MraY"/>
    <property type="match status" value="1"/>
</dbReference>
<feature type="transmembrane region" description="Helical" evidence="7">
    <location>
        <begin position="241"/>
        <end position="260"/>
    </location>
</feature>
<feature type="transmembrane region" description="Helical" evidence="7">
    <location>
        <begin position="190"/>
        <end position="207"/>
    </location>
</feature>
<dbReference type="EMBL" id="PEYM01000139">
    <property type="protein sequence ID" value="PIS28311.1"/>
    <property type="molecule type" value="Genomic_DNA"/>
</dbReference>
<dbReference type="HAMAP" id="MF_00038">
    <property type="entry name" value="MraY"/>
    <property type="match status" value="1"/>
</dbReference>
<feature type="binding site" evidence="9">
    <location>
        <position position="218"/>
    </location>
    <ligand>
        <name>Mg(2+)</name>
        <dbReference type="ChEBI" id="CHEBI:18420"/>
    </ligand>
</feature>
<comment type="caution">
    <text evidence="10">The sequence shown here is derived from an EMBL/GenBank/DDBJ whole genome shotgun (WGS) entry which is preliminary data.</text>
</comment>
<feature type="transmembrane region" description="Helical" evidence="7">
    <location>
        <begin position="75"/>
        <end position="93"/>
    </location>
</feature>
<evidence type="ECO:0000256" key="2">
    <source>
        <dbReference type="ARBA" id="ARBA00005583"/>
    </source>
</evidence>
<evidence type="ECO:0000256" key="4">
    <source>
        <dbReference type="ARBA" id="ARBA00022692"/>
    </source>
</evidence>
<dbReference type="GO" id="GO:0005886">
    <property type="term" value="C:plasma membrane"/>
    <property type="evidence" value="ECO:0007669"/>
    <property type="project" value="UniProtKB-SubCell"/>
</dbReference>
<evidence type="ECO:0000256" key="9">
    <source>
        <dbReference type="PIRSR" id="PIRSR600715-1"/>
    </source>
</evidence>
<dbReference type="GO" id="GO:0046872">
    <property type="term" value="F:metal ion binding"/>
    <property type="evidence" value="ECO:0007669"/>
    <property type="project" value="UniProtKB-KW"/>
</dbReference>
<keyword evidence="7" id="KW-0132">Cell division</keyword>
<comment type="similarity">
    <text evidence="2 7">Belongs to the glycosyltransferase 4 family. MraY subfamily.</text>
</comment>
<keyword evidence="7" id="KW-0131">Cell cycle</keyword>
<feature type="transmembrane region" description="Helical" evidence="7">
    <location>
        <begin position="47"/>
        <end position="69"/>
    </location>
</feature>
<dbReference type="GO" id="GO:0008360">
    <property type="term" value="P:regulation of cell shape"/>
    <property type="evidence" value="ECO:0007669"/>
    <property type="project" value="UniProtKB-KW"/>
</dbReference>
<evidence type="ECO:0000313" key="11">
    <source>
        <dbReference type="Proteomes" id="UP000231343"/>
    </source>
</evidence>
<keyword evidence="7" id="KW-0573">Peptidoglycan synthesis</keyword>
<feature type="transmembrane region" description="Helical" evidence="7">
    <location>
        <begin position="140"/>
        <end position="159"/>
    </location>
</feature>
<protein>
    <recommendedName>
        <fullName evidence="7 8">Phospho-N-acetylmuramoyl-pentapeptide-transferase</fullName>
        <ecNumber evidence="7 8">2.7.8.13</ecNumber>
    </recommendedName>
    <alternativeName>
        <fullName evidence="7">UDP-MurNAc-pentapeptide phosphotransferase</fullName>
    </alternativeName>
</protein>
<keyword evidence="7" id="KW-1003">Cell membrane</keyword>
<evidence type="ECO:0000256" key="8">
    <source>
        <dbReference type="NCBIfam" id="TIGR00445"/>
    </source>
</evidence>
<evidence type="ECO:0000256" key="1">
    <source>
        <dbReference type="ARBA" id="ARBA00004141"/>
    </source>
</evidence>
<feature type="transmembrane region" description="Helical" evidence="7">
    <location>
        <begin position="113"/>
        <end position="134"/>
    </location>
</feature>
<feature type="transmembrane region" description="Helical" evidence="7">
    <location>
        <begin position="166"/>
        <end position="184"/>
    </location>
</feature>
<comment type="pathway">
    <text evidence="7">Cell wall biogenesis; peptidoglycan biosynthesis.</text>
</comment>
<keyword evidence="7 9" id="KW-0479">Metal-binding</keyword>
<dbReference type="GO" id="GO:0071555">
    <property type="term" value="P:cell wall organization"/>
    <property type="evidence" value="ECO:0007669"/>
    <property type="project" value="UniProtKB-KW"/>
</dbReference>
<comment type="function">
    <text evidence="7">Catalyzes the initial step of the lipid cycle reactions in the biosynthesis of the cell wall peptidoglycan: transfers peptidoglycan precursor phospho-MurNAc-pentapeptide from UDP-MurNAc-pentapeptide onto the lipid carrier undecaprenyl phosphate, yielding undecaprenyl-pyrophosphoryl-MurNAc-pentapeptide, known as lipid I.</text>
</comment>
<evidence type="ECO:0000256" key="7">
    <source>
        <dbReference type="HAMAP-Rule" id="MF_00038"/>
    </source>
</evidence>
<feature type="transmembrane region" description="Helical" evidence="7">
    <location>
        <begin position="6"/>
        <end position="26"/>
    </location>
</feature>
<dbReference type="InterPro" id="IPR018480">
    <property type="entry name" value="PNAcMuramoyl-5peptid_Trfase_CS"/>
</dbReference>
<dbReference type="AlphaFoldDB" id="A0A2H0XTY5"/>
<dbReference type="UniPathway" id="UPA00219"/>
<keyword evidence="3 7" id="KW-0808">Transferase</keyword>
<dbReference type="InterPro" id="IPR000715">
    <property type="entry name" value="Glycosyl_transferase_4"/>
</dbReference>
<keyword evidence="7 9" id="KW-0460">Magnesium</keyword>
<keyword evidence="7" id="KW-0133">Cell shape</keyword>
<dbReference type="PROSITE" id="PS01347">
    <property type="entry name" value="MRAY_1"/>
    <property type="match status" value="1"/>
</dbReference>
<comment type="subcellular location">
    <subcellularLocation>
        <location evidence="7">Cell membrane</location>
        <topology evidence="7">Multi-pass membrane protein</topology>
    </subcellularLocation>
    <subcellularLocation>
        <location evidence="1">Membrane</location>
        <topology evidence="1">Multi-pass membrane protein</topology>
    </subcellularLocation>
</comment>
<comment type="cofactor">
    <cofactor evidence="7 9">
        <name>Mg(2+)</name>
        <dbReference type="ChEBI" id="CHEBI:18420"/>
    </cofactor>
</comment>
<feature type="transmembrane region" description="Helical" evidence="7">
    <location>
        <begin position="281"/>
        <end position="307"/>
    </location>
</feature>
<keyword evidence="5 7" id="KW-1133">Transmembrane helix</keyword>
<dbReference type="PANTHER" id="PTHR22926">
    <property type="entry name" value="PHOSPHO-N-ACETYLMURAMOYL-PENTAPEPTIDE-TRANSFERASE"/>
    <property type="match status" value="1"/>
</dbReference>
<dbReference type="Proteomes" id="UP000231343">
    <property type="component" value="Unassembled WGS sequence"/>
</dbReference>
<organism evidence="10 11">
    <name type="scientific">Candidatus Saganbacteria bacterium CG08_land_8_20_14_0_20_45_16</name>
    <dbReference type="NCBI Taxonomy" id="2014293"/>
    <lineage>
        <taxon>Bacteria</taxon>
        <taxon>Bacillati</taxon>
        <taxon>Saganbacteria</taxon>
    </lineage>
</organism>
<evidence type="ECO:0000256" key="3">
    <source>
        <dbReference type="ARBA" id="ARBA00022679"/>
    </source>
</evidence>
<evidence type="ECO:0000256" key="6">
    <source>
        <dbReference type="ARBA" id="ARBA00023136"/>
    </source>
</evidence>
<evidence type="ECO:0000313" key="10">
    <source>
        <dbReference type="EMBL" id="PIS28311.1"/>
    </source>
</evidence>
<proteinExistence type="inferred from homology"/>
<dbReference type="Pfam" id="PF00953">
    <property type="entry name" value="Glycos_transf_4"/>
    <property type="match status" value="1"/>
</dbReference>
<reference evidence="10 11" key="1">
    <citation type="submission" date="2017-09" db="EMBL/GenBank/DDBJ databases">
        <title>Depth-based differentiation of microbial function through sediment-hosted aquifers and enrichment of novel symbionts in the deep terrestrial subsurface.</title>
        <authorList>
            <person name="Probst A.J."/>
            <person name="Ladd B."/>
            <person name="Jarett J.K."/>
            <person name="Geller-Mcgrath D.E."/>
            <person name="Sieber C.M."/>
            <person name="Emerson J.B."/>
            <person name="Anantharaman K."/>
            <person name="Thomas B.C."/>
            <person name="Malmstrom R."/>
            <person name="Stieglmeier M."/>
            <person name="Klingl A."/>
            <person name="Woyke T."/>
            <person name="Ryan C.M."/>
            <person name="Banfield J.F."/>
        </authorList>
    </citation>
    <scope>NUCLEOTIDE SEQUENCE [LARGE SCALE GENOMIC DNA]</scope>
    <source>
        <strain evidence="10">CG08_land_8_20_14_0_20_45_16</strain>
    </source>
</reference>
<feature type="transmembrane region" description="Helical" evidence="7">
    <location>
        <begin position="214"/>
        <end position="235"/>
    </location>
</feature>
<accession>A0A2H0XTY5</accession>
<keyword evidence="6 7" id="KW-0472">Membrane</keyword>
<dbReference type="NCBIfam" id="TIGR00445">
    <property type="entry name" value="mraY"/>
    <property type="match status" value="1"/>
</dbReference>
<dbReference type="EC" id="2.7.8.13" evidence="7 8"/>
<feature type="binding site" evidence="9">
    <location>
        <position position="158"/>
    </location>
    <ligand>
        <name>Mg(2+)</name>
        <dbReference type="ChEBI" id="CHEBI:18420"/>
    </ligand>
</feature>
<evidence type="ECO:0000256" key="5">
    <source>
        <dbReference type="ARBA" id="ARBA00022989"/>
    </source>
</evidence>
<name>A0A2H0XTY5_UNCSA</name>
<gene>
    <name evidence="7" type="primary">mraY</name>
    <name evidence="10" type="ORF">COT42_08495</name>
</gene>
<comment type="catalytic activity">
    <reaction evidence="7">
        <text>UDP-N-acetyl-alpha-D-muramoyl-L-alanyl-gamma-D-glutamyl-meso-2,6-diaminopimeloyl-D-alanyl-D-alanine + di-trans,octa-cis-undecaprenyl phosphate = di-trans,octa-cis-undecaprenyl diphospho-N-acetyl-alpha-D-muramoyl-L-alanyl-D-glutamyl-meso-2,6-diaminopimeloyl-D-alanyl-D-alanine + UMP</text>
        <dbReference type="Rhea" id="RHEA:28386"/>
        <dbReference type="ChEBI" id="CHEBI:57865"/>
        <dbReference type="ChEBI" id="CHEBI:60392"/>
        <dbReference type="ChEBI" id="CHEBI:61386"/>
        <dbReference type="ChEBI" id="CHEBI:61387"/>
        <dbReference type="EC" id="2.7.8.13"/>
    </reaction>
</comment>
<keyword evidence="7" id="KW-0961">Cell wall biogenesis/degradation</keyword>
<dbReference type="GO" id="GO:0008963">
    <property type="term" value="F:phospho-N-acetylmuramoyl-pentapeptide-transferase activity"/>
    <property type="evidence" value="ECO:0007669"/>
    <property type="project" value="UniProtKB-UniRule"/>
</dbReference>
<dbReference type="GO" id="GO:0009252">
    <property type="term" value="P:peptidoglycan biosynthetic process"/>
    <property type="evidence" value="ECO:0007669"/>
    <property type="project" value="UniProtKB-UniRule"/>
</dbReference>
<dbReference type="GO" id="GO:0051992">
    <property type="term" value="F:UDP-N-acetylmuramoyl-L-alanyl-D-glutamyl-meso-2,6-diaminopimelyl-D-alanyl-D-alanine:undecaprenyl-phosphate transferase activity"/>
    <property type="evidence" value="ECO:0007669"/>
    <property type="project" value="RHEA"/>
</dbReference>